<reference evidence="2 3" key="1">
    <citation type="journal article" date="2016" name="Nat. Commun.">
        <title>Thousands of microbial genomes shed light on interconnected biogeochemical processes in an aquifer system.</title>
        <authorList>
            <person name="Anantharaman K."/>
            <person name="Brown C.T."/>
            <person name="Hug L.A."/>
            <person name="Sharon I."/>
            <person name="Castelle C.J."/>
            <person name="Probst A.J."/>
            <person name="Thomas B.C."/>
            <person name="Singh A."/>
            <person name="Wilkins M.J."/>
            <person name="Karaoz U."/>
            <person name="Brodie E.L."/>
            <person name="Williams K.H."/>
            <person name="Hubbard S.S."/>
            <person name="Banfield J.F."/>
        </authorList>
    </citation>
    <scope>NUCLEOTIDE SEQUENCE [LARGE SCALE GENOMIC DNA]</scope>
</reference>
<dbReference type="AlphaFoldDB" id="A0A1G2MJS2"/>
<feature type="transmembrane region" description="Helical" evidence="1">
    <location>
        <begin position="71"/>
        <end position="92"/>
    </location>
</feature>
<comment type="caution">
    <text evidence="2">The sequence shown here is derived from an EMBL/GenBank/DDBJ whole genome shotgun (WGS) entry which is preliminary data.</text>
</comment>
<dbReference type="STRING" id="1802308.A3D50_01080"/>
<accession>A0A1G2MJS2</accession>
<organism evidence="2 3">
    <name type="scientific">Candidatus Taylorbacteria bacterium RIFCSPHIGHO2_02_FULL_44_12</name>
    <dbReference type="NCBI Taxonomy" id="1802308"/>
    <lineage>
        <taxon>Bacteria</taxon>
        <taxon>Candidatus Tayloriibacteriota</taxon>
    </lineage>
</organism>
<proteinExistence type="predicted"/>
<sequence length="145" mass="15813">MVFSLIINVSSVNAQPAPSINISETDSQGRGIFKFIVCDGPAGANKPSSPDYDPKYVPCDFKGLMLQVQHILNIMMVGGVFAAIFGFSWAGYLYITGKPANISKATSMFPKIGLGFILMLSAWFIVYQLLSWLTDNQGFKFLLGS</sequence>
<evidence type="ECO:0000313" key="3">
    <source>
        <dbReference type="Proteomes" id="UP000178413"/>
    </source>
</evidence>
<gene>
    <name evidence="2" type="ORF">A3D50_01080</name>
</gene>
<dbReference type="EMBL" id="MHRM01000012">
    <property type="protein sequence ID" value="OHA24117.1"/>
    <property type="molecule type" value="Genomic_DNA"/>
</dbReference>
<keyword evidence="1" id="KW-0472">Membrane</keyword>
<keyword evidence="1" id="KW-0812">Transmembrane</keyword>
<evidence type="ECO:0000256" key="1">
    <source>
        <dbReference type="SAM" id="Phobius"/>
    </source>
</evidence>
<feature type="transmembrane region" description="Helical" evidence="1">
    <location>
        <begin position="112"/>
        <end position="133"/>
    </location>
</feature>
<dbReference type="Proteomes" id="UP000178413">
    <property type="component" value="Unassembled WGS sequence"/>
</dbReference>
<name>A0A1G2MJS2_9BACT</name>
<evidence type="ECO:0000313" key="2">
    <source>
        <dbReference type="EMBL" id="OHA24117.1"/>
    </source>
</evidence>
<protein>
    <submittedName>
        <fullName evidence="2">Uncharacterized protein</fullName>
    </submittedName>
</protein>
<keyword evidence="1" id="KW-1133">Transmembrane helix</keyword>